<feature type="domain" description="Acyl-coenzyme A oxidase N-terminal" evidence="14">
    <location>
        <begin position="14"/>
        <end position="131"/>
    </location>
</feature>
<dbReference type="SUPFAM" id="SSF56645">
    <property type="entry name" value="Acyl-CoA dehydrogenase NM domain-like"/>
    <property type="match status" value="1"/>
</dbReference>
<proteinExistence type="inferred from homology"/>
<dbReference type="EMBL" id="ML986675">
    <property type="protein sequence ID" value="KAF2260677.1"/>
    <property type="molecule type" value="Genomic_DNA"/>
</dbReference>
<accession>A0A9P4K153</accession>
<dbReference type="Gene3D" id="2.40.110.10">
    <property type="entry name" value="Butyryl-CoA Dehydrogenase, subunit A, domain 2"/>
    <property type="match status" value="1"/>
</dbReference>
<evidence type="ECO:0000259" key="15">
    <source>
        <dbReference type="Pfam" id="PF22924"/>
    </source>
</evidence>
<feature type="binding site" evidence="12">
    <location>
        <position position="176"/>
    </location>
    <ligand>
        <name>FAD</name>
        <dbReference type="ChEBI" id="CHEBI:57692"/>
    </ligand>
</feature>
<dbReference type="GO" id="GO:0033540">
    <property type="term" value="P:fatty acid beta-oxidation using acyl-CoA oxidase"/>
    <property type="evidence" value="ECO:0007669"/>
    <property type="project" value="TreeGrafter"/>
</dbReference>
<evidence type="ECO:0000256" key="11">
    <source>
        <dbReference type="PIRSR" id="PIRSR000168-1"/>
    </source>
</evidence>
<dbReference type="PIRSF" id="PIRSF000168">
    <property type="entry name" value="Acyl-CoA_oxidase"/>
    <property type="match status" value="1"/>
</dbReference>
<sequence length="681" mass="75689">MEKARHAGTFSSFELTCFIYGGESVVIERRAALGRIENLLGAHDTSKLPHPYGNTNREEAFLEGLRWGKAAFEDGMKHNHDFFDFLTPRYTLSNASPFGMTKAMFEPTLRFCASAEQQSRWLPLSSSGKIIGAYAQTELGHGSFVRGIETTATYDRETDEFVINSATLTSIKFWPGALGFSCTHAIVVARLITNSQDHGPHHFMVQLRSLEDGTPLPGISLGDVGLKLSYNETCNGFASFDHVRIPRTEMLMGYAKVARNGSYERRGHPQLLYSTMLMARGAITKVATFQLAQAVTIATRYSVVREQGPGPDTLSSFETSVMWYKSQHFRIFTLIAKSYAMLFASRTCDTQYEKLREQQDKGNDMFLPYTHSLTAGLKAWSTQIASDGAEDARKCCGGHGYLMIAGLGEIVATVTVLATLEGENYVMWQQVSRYLFKCLDYLAQGKSIDPQMAYLRDGNQQFSSSGRPLSRMSSITLGATSEADFADSNIQLAIYRHRAVRLALAAYTAVKSSKESPANVWNENMMSIIDAARAHIEYIVLRSFIDQIHNLPPSISPPVKLVLTRLCSLFALSNIINPGTIGAISFVEDGYLSSDQLQTIRSLVNDLLKQLIPDAIALTDAWDFTDASLCSALGMKDGNVYENIMNWVNQLPINVRARAENKGVFQPGWRDWIDPFLKARL</sequence>
<dbReference type="SUPFAM" id="SSF47203">
    <property type="entry name" value="Acyl-CoA dehydrogenase C-terminal domain-like"/>
    <property type="match status" value="2"/>
</dbReference>
<dbReference type="GO" id="GO:0071949">
    <property type="term" value="F:FAD binding"/>
    <property type="evidence" value="ECO:0007669"/>
    <property type="project" value="InterPro"/>
</dbReference>
<evidence type="ECO:0000313" key="17">
    <source>
        <dbReference type="Proteomes" id="UP000800093"/>
    </source>
</evidence>
<evidence type="ECO:0000259" key="14">
    <source>
        <dbReference type="Pfam" id="PF14749"/>
    </source>
</evidence>
<dbReference type="InterPro" id="IPR029320">
    <property type="entry name" value="Acyl-CoA_ox_N"/>
</dbReference>
<keyword evidence="6" id="KW-0276">Fatty acid metabolism</keyword>
<comment type="subcellular location">
    <subcellularLocation>
        <location evidence="2">Peroxisome</location>
    </subcellularLocation>
</comment>
<gene>
    <name evidence="16" type="ORF">CC78DRAFT_501318</name>
</gene>
<evidence type="ECO:0000256" key="10">
    <source>
        <dbReference type="PIRNR" id="PIRNR000168"/>
    </source>
</evidence>
<evidence type="ECO:0000256" key="7">
    <source>
        <dbReference type="ARBA" id="ARBA00023002"/>
    </source>
</evidence>
<evidence type="ECO:0000256" key="3">
    <source>
        <dbReference type="ARBA" id="ARBA00006288"/>
    </source>
</evidence>
<dbReference type="PANTHER" id="PTHR10909:SF250">
    <property type="entry name" value="PEROXISOMAL ACYL-COENZYME A OXIDASE 1"/>
    <property type="match status" value="1"/>
</dbReference>
<feature type="binding site" evidence="12">
    <location>
        <position position="137"/>
    </location>
    <ligand>
        <name>FAD</name>
        <dbReference type="ChEBI" id="CHEBI:57692"/>
    </ligand>
</feature>
<dbReference type="PANTHER" id="PTHR10909">
    <property type="entry name" value="ELECTRON TRANSPORT OXIDOREDUCTASE"/>
    <property type="match status" value="1"/>
</dbReference>
<dbReference type="InterPro" id="IPR036250">
    <property type="entry name" value="AcylCo_DH-like_C"/>
</dbReference>
<dbReference type="Proteomes" id="UP000800093">
    <property type="component" value="Unassembled WGS sequence"/>
</dbReference>
<evidence type="ECO:0000256" key="5">
    <source>
        <dbReference type="ARBA" id="ARBA00022827"/>
    </source>
</evidence>
<dbReference type="GO" id="GO:0005777">
    <property type="term" value="C:peroxisome"/>
    <property type="evidence" value="ECO:0007669"/>
    <property type="project" value="UniProtKB-SubCell"/>
</dbReference>
<keyword evidence="8" id="KW-0443">Lipid metabolism</keyword>
<evidence type="ECO:0000259" key="13">
    <source>
        <dbReference type="Pfam" id="PF01756"/>
    </source>
</evidence>
<dbReference type="OrthoDB" id="538336at2759"/>
<dbReference type="GO" id="GO:0003997">
    <property type="term" value="F:acyl-CoA oxidase activity"/>
    <property type="evidence" value="ECO:0007669"/>
    <property type="project" value="InterPro"/>
</dbReference>
<dbReference type="GO" id="GO:0055088">
    <property type="term" value="P:lipid homeostasis"/>
    <property type="evidence" value="ECO:0007669"/>
    <property type="project" value="TreeGrafter"/>
</dbReference>
<dbReference type="InterPro" id="IPR046373">
    <property type="entry name" value="Acyl-CoA_Oxase/DH_mid-dom_sf"/>
</dbReference>
<protein>
    <recommendedName>
        <fullName evidence="10">Acyl-coenzyme A oxidase</fullName>
    </recommendedName>
</protein>
<keyword evidence="9" id="KW-0576">Peroxisome</keyword>
<dbReference type="Pfam" id="PF22924">
    <property type="entry name" value="ACOX_C_alpha1"/>
    <property type="match status" value="1"/>
</dbReference>
<evidence type="ECO:0000256" key="12">
    <source>
        <dbReference type="PIRSR" id="PIRSR000168-2"/>
    </source>
</evidence>
<organism evidence="16 17">
    <name type="scientific">Lojkania enalia</name>
    <dbReference type="NCBI Taxonomy" id="147567"/>
    <lineage>
        <taxon>Eukaryota</taxon>
        <taxon>Fungi</taxon>
        <taxon>Dikarya</taxon>
        <taxon>Ascomycota</taxon>
        <taxon>Pezizomycotina</taxon>
        <taxon>Dothideomycetes</taxon>
        <taxon>Pleosporomycetidae</taxon>
        <taxon>Pleosporales</taxon>
        <taxon>Pleosporales incertae sedis</taxon>
        <taxon>Lojkania</taxon>
    </lineage>
</organism>
<dbReference type="Pfam" id="PF14749">
    <property type="entry name" value="Acyl-CoA_ox_N"/>
    <property type="match status" value="1"/>
</dbReference>
<keyword evidence="17" id="KW-1185">Reference proteome</keyword>
<feature type="active site" description="Proton acceptor" evidence="11">
    <location>
        <position position="421"/>
    </location>
</feature>
<evidence type="ECO:0000256" key="8">
    <source>
        <dbReference type="ARBA" id="ARBA00023098"/>
    </source>
</evidence>
<dbReference type="GO" id="GO:0005504">
    <property type="term" value="F:fatty acid binding"/>
    <property type="evidence" value="ECO:0007669"/>
    <property type="project" value="TreeGrafter"/>
</dbReference>
<dbReference type="InterPro" id="IPR009100">
    <property type="entry name" value="AcylCoA_DH/oxidase_NM_dom_sf"/>
</dbReference>
<evidence type="ECO:0000256" key="9">
    <source>
        <dbReference type="ARBA" id="ARBA00023140"/>
    </source>
</evidence>
<dbReference type="InterPro" id="IPR012258">
    <property type="entry name" value="Acyl-CoA_oxidase"/>
</dbReference>
<dbReference type="FunFam" id="2.40.110.10:FF:000003">
    <property type="entry name" value="Acyl-coenzyme A oxidase"/>
    <property type="match status" value="1"/>
</dbReference>
<comment type="cofactor">
    <cofactor evidence="1">
        <name>FAD</name>
        <dbReference type="ChEBI" id="CHEBI:57692"/>
    </cofactor>
</comment>
<keyword evidence="5 10" id="KW-0274">FAD</keyword>
<dbReference type="InterPro" id="IPR055060">
    <property type="entry name" value="ACOX_C_alpha1"/>
</dbReference>
<dbReference type="Pfam" id="PF01756">
    <property type="entry name" value="ACOX"/>
    <property type="match status" value="1"/>
</dbReference>
<evidence type="ECO:0000256" key="4">
    <source>
        <dbReference type="ARBA" id="ARBA00022630"/>
    </source>
</evidence>
<name>A0A9P4K153_9PLEO</name>
<keyword evidence="7" id="KW-0560">Oxidoreductase</keyword>
<feature type="domain" description="Acyl-CoA oxidase C-terminal" evidence="13">
    <location>
        <begin position="489"/>
        <end position="677"/>
    </location>
</feature>
<feature type="domain" description="Acyl-CoA oxidase C-alpha1" evidence="15">
    <location>
        <begin position="273"/>
        <end position="435"/>
    </location>
</feature>
<evidence type="ECO:0000256" key="2">
    <source>
        <dbReference type="ARBA" id="ARBA00004275"/>
    </source>
</evidence>
<dbReference type="Gene3D" id="1.20.140.10">
    <property type="entry name" value="Butyryl-CoA Dehydrogenase, subunit A, domain 3"/>
    <property type="match status" value="2"/>
</dbReference>
<comment type="caution">
    <text evidence="16">The sequence shown here is derived from an EMBL/GenBank/DDBJ whole genome shotgun (WGS) entry which is preliminary data.</text>
</comment>
<reference evidence="17" key="1">
    <citation type="journal article" date="2020" name="Stud. Mycol.">
        <title>101 Dothideomycetes genomes: A test case for predicting lifestyles and emergence of pathogens.</title>
        <authorList>
            <person name="Haridas S."/>
            <person name="Albert R."/>
            <person name="Binder M."/>
            <person name="Bloem J."/>
            <person name="LaButti K."/>
            <person name="Salamov A."/>
            <person name="Andreopoulos B."/>
            <person name="Baker S."/>
            <person name="Barry K."/>
            <person name="Bills G."/>
            <person name="Bluhm B."/>
            <person name="Cannon C."/>
            <person name="Castanera R."/>
            <person name="Culley D."/>
            <person name="Daum C."/>
            <person name="Ezra D."/>
            <person name="Gonzalez J."/>
            <person name="Henrissat B."/>
            <person name="Kuo A."/>
            <person name="Liang C."/>
            <person name="Lipzen A."/>
            <person name="Lutzoni F."/>
            <person name="Magnuson J."/>
            <person name="Mondo S."/>
            <person name="Nolan M."/>
            <person name="Ohm R."/>
            <person name="Pangilinan J."/>
            <person name="Park H.-J."/>
            <person name="Ramirez L."/>
            <person name="Alfaro M."/>
            <person name="Sun H."/>
            <person name="Tritt A."/>
            <person name="Yoshinaga Y."/>
            <person name="Zwiers L.-H."/>
            <person name="Turgeon B."/>
            <person name="Goodwin S."/>
            <person name="Spatafora J."/>
            <person name="Crous P."/>
            <person name="Grigoriev I."/>
        </authorList>
    </citation>
    <scope>NUCLEOTIDE SEQUENCE [LARGE SCALE GENOMIC DNA]</scope>
    <source>
        <strain evidence="17">CBS 304.66</strain>
    </source>
</reference>
<comment type="similarity">
    <text evidence="3 10">Belongs to the acyl-CoA oxidase family.</text>
</comment>
<dbReference type="InterPro" id="IPR037069">
    <property type="entry name" value="AcylCoA_DH/ox_N_sf"/>
</dbReference>
<dbReference type="Gene3D" id="1.10.540.10">
    <property type="entry name" value="Acyl-CoA dehydrogenase/oxidase, N-terminal domain"/>
    <property type="match status" value="1"/>
</dbReference>
<evidence type="ECO:0000256" key="6">
    <source>
        <dbReference type="ARBA" id="ARBA00022832"/>
    </source>
</evidence>
<evidence type="ECO:0000256" key="1">
    <source>
        <dbReference type="ARBA" id="ARBA00001974"/>
    </source>
</evidence>
<evidence type="ECO:0000313" key="16">
    <source>
        <dbReference type="EMBL" id="KAF2260677.1"/>
    </source>
</evidence>
<dbReference type="AlphaFoldDB" id="A0A9P4K153"/>
<dbReference type="FunFam" id="1.20.140.10:FF:000013">
    <property type="entry name" value="Acyl-coenzyme A oxidase"/>
    <property type="match status" value="1"/>
</dbReference>
<dbReference type="InterPro" id="IPR002655">
    <property type="entry name" value="Acyl-CoA_oxidase_C"/>
</dbReference>
<keyword evidence="4 10" id="KW-0285">Flavoprotein</keyword>